<keyword evidence="3" id="KW-1185">Reference proteome</keyword>
<accession>A0AAE0Z447</accession>
<evidence type="ECO:0000313" key="3">
    <source>
        <dbReference type="Proteomes" id="UP001283361"/>
    </source>
</evidence>
<name>A0AAE0Z447_9GAST</name>
<evidence type="ECO:0000313" key="2">
    <source>
        <dbReference type="EMBL" id="KAK3762459.1"/>
    </source>
</evidence>
<feature type="compositionally biased region" description="Basic and acidic residues" evidence="1">
    <location>
        <begin position="1"/>
        <end position="14"/>
    </location>
</feature>
<feature type="compositionally biased region" description="Low complexity" evidence="1">
    <location>
        <begin position="18"/>
        <end position="29"/>
    </location>
</feature>
<comment type="caution">
    <text evidence="2">The sequence shown here is derived from an EMBL/GenBank/DDBJ whole genome shotgun (WGS) entry which is preliminary data.</text>
</comment>
<feature type="region of interest" description="Disordered" evidence="1">
    <location>
        <begin position="1"/>
        <end position="31"/>
    </location>
</feature>
<evidence type="ECO:0000256" key="1">
    <source>
        <dbReference type="SAM" id="MobiDB-lite"/>
    </source>
</evidence>
<reference evidence="2" key="1">
    <citation type="journal article" date="2023" name="G3 (Bethesda)">
        <title>A reference genome for the long-term kleptoplast-retaining sea slug Elysia crispata morphotype clarki.</title>
        <authorList>
            <person name="Eastman K.E."/>
            <person name="Pendleton A.L."/>
            <person name="Shaikh M.A."/>
            <person name="Suttiyut T."/>
            <person name="Ogas R."/>
            <person name="Tomko P."/>
            <person name="Gavelis G."/>
            <person name="Widhalm J.R."/>
            <person name="Wisecaver J.H."/>
        </authorList>
    </citation>
    <scope>NUCLEOTIDE SEQUENCE</scope>
    <source>
        <strain evidence="2">ECLA1</strain>
    </source>
</reference>
<dbReference type="EMBL" id="JAWDGP010004710">
    <property type="protein sequence ID" value="KAK3762459.1"/>
    <property type="molecule type" value="Genomic_DNA"/>
</dbReference>
<dbReference type="Proteomes" id="UP001283361">
    <property type="component" value="Unassembled WGS sequence"/>
</dbReference>
<organism evidence="2 3">
    <name type="scientific">Elysia crispata</name>
    <name type="common">lettuce slug</name>
    <dbReference type="NCBI Taxonomy" id="231223"/>
    <lineage>
        <taxon>Eukaryota</taxon>
        <taxon>Metazoa</taxon>
        <taxon>Spiralia</taxon>
        <taxon>Lophotrochozoa</taxon>
        <taxon>Mollusca</taxon>
        <taxon>Gastropoda</taxon>
        <taxon>Heterobranchia</taxon>
        <taxon>Euthyneura</taxon>
        <taxon>Panpulmonata</taxon>
        <taxon>Sacoglossa</taxon>
        <taxon>Placobranchoidea</taxon>
        <taxon>Plakobranchidae</taxon>
        <taxon>Elysia</taxon>
    </lineage>
</organism>
<protein>
    <submittedName>
        <fullName evidence="2">Uncharacterized protein</fullName>
    </submittedName>
</protein>
<sequence length="72" mass="8046">MEARGLERKFESENRPAGGLQQTGQTELGNKLNSPHWIPGVWMEGWIHACPVNCRPLTFPYEMKVSVPAAPV</sequence>
<proteinExistence type="predicted"/>
<dbReference type="AlphaFoldDB" id="A0AAE0Z447"/>
<gene>
    <name evidence="2" type="ORF">RRG08_009847</name>
</gene>